<proteinExistence type="predicted"/>
<organism evidence="1 2">
    <name type="scientific">Serratia rubidaea</name>
    <name type="common">Serratia marinorubra</name>
    <dbReference type="NCBI Taxonomy" id="61652"/>
    <lineage>
        <taxon>Bacteria</taxon>
        <taxon>Pseudomonadati</taxon>
        <taxon>Pseudomonadota</taxon>
        <taxon>Gammaproteobacteria</taxon>
        <taxon>Enterobacterales</taxon>
        <taxon>Yersiniaceae</taxon>
        <taxon>Serratia</taxon>
    </lineage>
</organism>
<accession>A0A3S4I118</accession>
<name>A0A3S4I118_SERRU</name>
<reference evidence="1 2" key="1">
    <citation type="submission" date="2018-12" db="EMBL/GenBank/DDBJ databases">
        <authorList>
            <consortium name="Pathogen Informatics"/>
        </authorList>
    </citation>
    <scope>NUCLEOTIDE SEQUENCE [LARGE SCALE GENOMIC DNA]</scope>
    <source>
        <strain evidence="1 2">NCTC9419</strain>
    </source>
</reference>
<dbReference type="Proteomes" id="UP000271603">
    <property type="component" value="Chromosome"/>
</dbReference>
<gene>
    <name evidence="1" type="ORF">NCTC9419_02655</name>
</gene>
<evidence type="ECO:0000313" key="1">
    <source>
        <dbReference type="EMBL" id="VEA71129.1"/>
    </source>
</evidence>
<dbReference type="EMBL" id="LR134155">
    <property type="protein sequence ID" value="VEA71129.1"/>
    <property type="molecule type" value="Genomic_DNA"/>
</dbReference>
<protein>
    <submittedName>
        <fullName evidence="1">Uncharacterized protein</fullName>
    </submittedName>
</protein>
<evidence type="ECO:0000313" key="2">
    <source>
        <dbReference type="Proteomes" id="UP000271603"/>
    </source>
</evidence>
<sequence length="45" mass="4869">MWFILESLPEMPPEALQQAGDALIQGLAAMMPGATIQQQLLGTEQ</sequence>
<dbReference type="AlphaFoldDB" id="A0A3S4I118"/>